<comment type="caution">
    <text evidence="3">The sequence shown here is derived from an EMBL/GenBank/DDBJ whole genome shotgun (WGS) entry which is preliminary data.</text>
</comment>
<keyword evidence="1" id="KW-0472">Membrane</keyword>
<keyword evidence="4" id="KW-1185">Reference proteome</keyword>
<dbReference type="RefSeq" id="WP_354025652.1">
    <property type="nucleotide sequence ID" value="NZ_JBEPSJ010000004.1"/>
</dbReference>
<organism evidence="3 4">
    <name type="scientific">Conyzicola nivalis</name>
    <dbReference type="NCBI Taxonomy" id="1477021"/>
    <lineage>
        <taxon>Bacteria</taxon>
        <taxon>Bacillati</taxon>
        <taxon>Actinomycetota</taxon>
        <taxon>Actinomycetes</taxon>
        <taxon>Micrococcales</taxon>
        <taxon>Microbacteriaceae</taxon>
        <taxon>Conyzicola</taxon>
    </lineage>
</organism>
<protein>
    <recommendedName>
        <fullName evidence="2">DUF4350 domain-containing protein</fullName>
    </recommendedName>
</protein>
<dbReference type="EMBL" id="JBEPSJ010000004">
    <property type="protein sequence ID" value="MET4583480.1"/>
    <property type="molecule type" value="Genomic_DNA"/>
</dbReference>
<proteinExistence type="predicted"/>
<feature type="domain" description="DUF4350" evidence="2">
    <location>
        <begin position="55"/>
        <end position="229"/>
    </location>
</feature>
<accession>A0ABV2QRA4</accession>
<evidence type="ECO:0000313" key="3">
    <source>
        <dbReference type="EMBL" id="MET4583480.1"/>
    </source>
</evidence>
<keyword evidence="1" id="KW-0812">Transmembrane</keyword>
<feature type="transmembrane region" description="Helical" evidence="1">
    <location>
        <begin position="23"/>
        <end position="43"/>
    </location>
</feature>
<keyword evidence="1" id="KW-1133">Transmembrane helix</keyword>
<gene>
    <name evidence="3" type="ORF">ABIE21_003006</name>
</gene>
<reference evidence="3 4" key="1">
    <citation type="submission" date="2024-06" db="EMBL/GenBank/DDBJ databases">
        <title>Sorghum-associated microbial communities from plants grown in Nebraska, USA.</title>
        <authorList>
            <person name="Schachtman D."/>
        </authorList>
    </citation>
    <scope>NUCLEOTIDE SEQUENCE [LARGE SCALE GENOMIC DNA]</scope>
    <source>
        <strain evidence="3 4">2857</strain>
    </source>
</reference>
<dbReference type="InterPro" id="IPR025646">
    <property type="entry name" value="DUF4350"/>
</dbReference>
<evidence type="ECO:0000313" key="4">
    <source>
        <dbReference type="Proteomes" id="UP001549257"/>
    </source>
</evidence>
<name>A0ABV2QRA4_9MICO</name>
<sequence>MSAPAGEQRVITARPGTALRRSVFWIAAAAFAVIVSLVGILVAGSMSTSDPLAADNPAPAGAKALVEVLRQQGVAVEIASSLDEAEEAVDDAASATLLYYDPDSILDTEQRTRAFAIADTLVAVNPSFDQLADISPDVAQAGAVDGEATAGCDLRAATNAGSITSDGFAFRYIGTDESAVQCFDDGDDAYSLVRVPHGDGTATVVGTTRALSNEFVADRGNAAFGLALLGENPTLVWYIPTVDDLTTEVPPTLGELSPGWVLPATALVLLTALAAAVWRGRRFGPLIVENLPVTVRANETMQGRARLYEKSSARMRAIDSLRIGAVQRIAVLCGLPRVATVDDVIAAAAAVTRTDLAEVRRVLLDAAPATDRDLVGLSDDLLTLERSVATSVTPT</sequence>
<dbReference type="Proteomes" id="UP001549257">
    <property type="component" value="Unassembled WGS sequence"/>
</dbReference>
<evidence type="ECO:0000256" key="1">
    <source>
        <dbReference type="SAM" id="Phobius"/>
    </source>
</evidence>
<dbReference type="Pfam" id="PF14258">
    <property type="entry name" value="DUF4350"/>
    <property type="match status" value="1"/>
</dbReference>
<evidence type="ECO:0000259" key="2">
    <source>
        <dbReference type="Pfam" id="PF14258"/>
    </source>
</evidence>